<sequence>MTSKYSLTQIICGFVLLNILLISFFIYMIPSKEEYRKKQDIKYKDGPIVIEHRQNCYRYQYYDDFYWKCDDASISYIEEKVCSYSILTKSDECKTVLRKVIK</sequence>
<evidence type="ECO:0000313" key="3">
    <source>
        <dbReference type="Proteomes" id="UP000225947"/>
    </source>
</evidence>
<reference evidence="3" key="1">
    <citation type="submission" date="2016-03" db="EMBL/GenBank/DDBJ databases">
        <title>Characterization of Acinetobacter baumannii phage vB_AbaM_ME3.</title>
        <authorList>
            <person name="Buttimer C.T.H."/>
            <person name="Elbreki M."/>
            <person name="Coffey A."/>
        </authorList>
    </citation>
    <scope>NUCLEOTIDE SEQUENCE [LARGE SCALE GENOMIC DNA]</scope>
</reference>
<name>A0A172Q0D9_9CAUD</name>
<protein>
    <submittedName>
        <fullName evidence="2">Putative membrane protein</fullName>
    </submittedName>
</protein>
<organism evidence="2 3">
    <name type="scientific">Acinetobacter phage vB_AbaM_ME3</name>
    <dbReference type="NCBI Taxonomy" id="1837876"/>
    <lineage>
        <taxon>Viruses</taxon>
        <taxon>Duplodnaviria</taxon>
        <taxon>Heunggongvirae</taxon>
        <taxon>Uroviricota</taxon>
        <taxon>Caudoviricetes</taxon>
        <taxon>Metrivirus</taxon>
        <taxon>Metrivirus ME3</taxon>
    </lineage>
</organism>
<evidence type="ECO:0000256" key="1">
    <source>
        <dbReference type="SAM" id="Phobius"/>
    </source>
</evidence>
<keyword evidence="1" id="KW-1133">Transmembrane helix</keyword>
<keyword evidence="1" id="KW-0472">Membrane</keyword>
<proteinExistence type="predicted"/>
<keyword evidence="3" id="KW-1185">Reference proteome</keyword>
<evidence type="ECO:0000313" key="2">
    <source>
        <dbReference type="EMBL" id="AND75328.1"/>
    </source>
</evidence>
<feature type="transmembrane region" description="Helical" evidence="1">
    <location>
        <begin position="6"/>
        <end position="29"/>
    </location>
</feature>
<gene>
    <name evidence="2" type="ORF">ME3_167</name>
</gene>
<keyword evidence="1" id="KW-0812">Transmembrane</keyword>
<dbReference type="Proteomes" id="UP000225947">
    <property type="component" value="Segment"/>
</dbReference>
<dbReference type="EMBL" id="KU935715">
    <property type="protein sequence ID" value="AND75328.1"/>
    <property type="molecule type" value="Genomic_DNA"/>
</dbReference>
<accession>A0A172Q0D9</accession>
<dbReference type="SMR" id="A0A172Q0D9"/>